<protein>
    <submittedName>
        <fullName evidence="2">DUF1294 domain-containing protein</fullName>
    </submittedName>
</protein>
<organism evidence="2 4">
    <name type="scientific">Brevibacillus composti</name>
    <dbReference type="NCBI Taxonomy" id="2796470"/>
    <lineage>
        <taxon>Bacteria</taxon>
        <taxon>Bacillati</taxon>
        <taxon>Bacillota</taxon>
        <taxon>Bacilli</taxon>
        <taxon>Bacillales</taxon>
        <taxon>Paenibacillaceae</taxon>
        <taxon>Brevibacillus</taxon>
    </lineage>
</organism>
<dbReference type="EMBL" id="CP073708">
    <property type="protein sequence ID" value="QUO43734.1"/>
    <property type="molecule type" value="Genomic_DNA"/>
</dbReference>
<dbReference type="KEGG" id="bcop:JD108_16235"/>
<accession>A0A7T5JQS9</accession>
<dbReference type="Proteomes" id="UP000595847">
    <property type="component" value="Chromosome"/>
</dbReference>
<dbReference type="Proteomes" id="UP000677234">
    <property type="component" value="Chromosome"/>
</dbReference>
<gene>
    <name evidence="2" type="ORF">JD108_16235</name>
    <name evidence="3" type="ORF">KDJ56_16180</name>
</gene>
<evidence type="ECO:0000256" key="1">
    <source>
        <dbReference type="SAM" id="Phobius"/>
    </source>
</evidence>
<evidence type="ECO:0000313" key="3">
    <source>
        <dbReference type="EMBL" id="QUO43734.1"/>
    </source>
</evidence>
<keyword evidence="5" id="KW-1185">Reference proteome</keyword>
<reference evidence="3" key="2">
    <citation type="submission" date="2021-04" db="EMBL/GenBank/DDBJ databases">
        <title>Brevibacillus composti FJAT-54423, complete genome.</title>
        <authorList>
            <person name="Tang R."/>
        </authorList>
    </citation>
    <scope>NUCLEOTIDE SEQUENCE</scope>
    <source>
        <strain evidence="3">FJAT-54424</strain>
    </source>
</reference>
<dbReference type="EMBL" id="CP066308">
    <property type="protein sequence ID" value="QQE76664.1"/>
    <property type="molecule type" value="Genomic_DNA"/>
</dbReference>
<proteinExistence type="predicted"/>
<dbReference type="InterPro" id="IPR010718">
    <property type="entry name" value="DUF1294"/>
</dbReference>
<evidence type="ECO:0000313" key="2">
    <source>
        <dbReference type="EMBL" id="QQE76664.1"/>
    </source>
</evidence>
<reference evidence="2 4" key="1">
    <citation type="submission" date="2020-12" db="EMBL/GenBank/DDBJ databases">
        <title>strain FJAT-54423T represents a novel species of the genus Brevibacillus.</title>
        <authorList>
            <person name="Tang R."/>
        </authorList>
    </citation>
    <scope>NUCLEOTIDE SEQUENCE [LARGE SCALE GENOMIC DNA]</scope>
    <source>
        <strain evidence="2 4">FJAT-54423</strain>
    </source>
</reference>
<keyword evidence="1" id="KW-0812">Transmembrane</keyword>
<dbReference type="AlphaFoldDB" id="A0A7T5JQS9"/>
<dbReference type="Pfam" id="PF06961">
    <property type="entry name" value="DUF1294"/>
    <property type="match status" value="1"/>
</dbReference>
<keyword evidence="1" id="KW-0472">Membrane</keyword>
<feature type="transmembrane region" description="Helical" evidence="1">
    <location>
        <begin position="48"/>
        <end position="67"/>
    </location>
</feature>
<feature type="transmembrane region" description="Helical" evidence="1">
    <location>
        <begin position="12"/>
        <end position="28"/>
    </location>
</feature>
<evidence type="ECO:0000313" key="5">
    <source>
        <dbReference type="Proteomes" id="UP000677234"/>
    </source>
</evidence>
<name>A0A7T5JQS9_9BACL</name>
<evidence type="ECO:0000313" key="4">
    <source>
        <dbReference type="Proteomes" id="UP000595847"/>
    </source>
</evidence>
<feature type="transmembrane region" description="Helical" evidence="1">
    <location>
        <begin position="73"/>
        <end position="95"/>
    </location>
</feature>
<sequence length="98" mass="10939">MIAGSWWSGQPLWLWGGAVLVNLYAAVIMAKDKRYAREGRLRIPESSLLLTAALGGAAGAWAAMMLFRHKTKHLSFTLTIPLFLIIQAYLLILAVRHY</sequence>
<keyword evidence="1" id="KW-1133">Transmembrane helix</keyword>